<keyword evidence="4" id="KW-0964">Secreted</keyword>
<dbReference type="SUPFAM" id="SSF51126">
    <property type="entry name" value="Pectin lyase-like"/>
    <property type="match status" value="1"/>
</dbReference>
<evidence type="ECO:0000256" key="4">
    <source>
        <dbReference type="ARBA" id="ARBA00022525"/>
    </source>
</evidence>
<dbReference type="Pfam" id="PF00295">
    <property type="entry name" value="Glyco_hydro_28"/>
    <property type="match status" value="1"/>
</dbReference>
<dbReference type="GO" id="GO:0071555">
    <property type="term" value="P:cell wall organization"/>
    <property type="evidence" value="ECO:0007669"/>
    <property type="project" value="UniProtKB-KW"/>
</dbReference>
<evidence type="ECO:0000313" key="10">
    <source>
        <dbReference type="Proteomes" id="UP000826271"/>
    </source>
</evidence>
<protein>
    <recommendedName>
        <fullName evidence="11">Polygalacturonase</fullName>
    </recommendedName>
</protein>
<dbReference type="InterPro" id="IPR000743">
    <property type="entry name" value="Glyco_hydro_28"/>
</dbReference>
<gene>
    <name evidence="9" type="ORF">BUALT_Bualt04G0160000</name>
</gene>
<dbReference type="AlphaFoldDB" id="A0AAV6XRH1"/>
<dbReference type="GO" id="GO:0004650">
    <property type="term" value="F:polygalacturonase activity"/>
    <property type="evidence" value="ECO:0007669"/>
    <property type="project" value="InterPro"/>
</dbReference>
<reference evidence="9" key="1">
    <citation type="submission" date="2019-10" db="EMBL/GenBank/DDBJ databases">
        <authorList>
            <person name="Zhang R."/>
            <person name="Pan Y."/>
            <person name="Wang J."/>
            <person name="Ma R."/>
            <person name="Yu S."/>
        </authorList>
    </citation>
    <scope>NUCLEOTIDE SEQUENCE</scope>
    <source>
        <strain evidence="9">LA-IB0</strain>
        <tissue evidence="9">Leaf</tissue>
    </source>
</reference>
<comment type="similarity">
    <text evidence="2 8">Belongs to the glycosyl hydrolase 28 family.</text>
</comment>
<keyword evidence="6 8" id="KW-0326">Glycosidase</keyword>
<evidence type="ECO:0000256" key="5">
    <source>
        <dbReference type="ARBA" id="ARBA00022801"/>
    </source>
</evidence>
<dbReference type="InterPro" id="IPR006626">
    <property type="entry name" value="PbH1"/>
</dbReference>
<dbReference type="GO" id="GO:0005975">
    <property type="term" value="P:carbohydrate metabolic process"/>
    <property type="evidence" value="ECO:0007669"/>
    <property type="project" value="InterPro"/>
</dbReference>
<evidence type="ECO:0000313" key="9">
    <source>
        <dbReference type="EMBL" id="KAG8384838.1"/>
    </source>
</evidence>
<dbReference type="InterPro" id="IPR012334">
    <property type="entry name" value="Pectin_lyas_fold"/>
</dbReference>
<keyword evidence="5 8" id="KW-0378">Hydrolase</keyword>
<evidence type="ECO:0008006" key="11">
    <source>
        <dbReference type="Google" id="ProtNLM"/>
    </source>
</evidence>
<dbReference type="Proteomes" id="UP000826271">
    <property type="component" value="Unassembled WGS sequence"/>
</dbReference>
<evidence type="ECO:0000256" key="7">
    <source>
        <dbReference type="ARBA" id="ARBA00023316"/>
    </source>
</evidence>
<keyword evidence="7" id="KW-0961">Cell wall biogenesis/degradation</keyword>
<organism evidence="9 10">
    <name type="scientific">Buddleja alternifolia</name>
    <dbReference type="NCBI Taxonomy" id="168488"/>
    <lineage>
        <taxon>Eukaryota</taxon>
        <taxon>Viridiplantae</taxon>
        <taxon>Streptophyta</taxon>
        <taxon>Embryophyta</taxon>
        <taxon>Tracheophyta</taxon>
        <taxon>Spermatophyta</taxon>
        <taxon>Magnoliopsida</taxon>
        <taxon>eudicotyledons</taxon>
        <taxon>Gunneridae</taxon>
        <taxon>Pentapetalae</taxon>
        <taxon>asterids</taxon>
        <taxon>lamiids</taxon>
        <taxon>Lamiales</taxon>
        <taxon>Scrophulariaceae</taxon>
        <taxon>Buddlejeae</taxon>
        <taxon>Buddleja</taxon>
    </lineage>
</organism>
<comment type="subcellular location">
    <subcellularLocation>
        <location evidence="1">Secreted</location>
        <location evidence="1">Cell wall</location>
    </subcellularLocation>
</comment>
<name>A0AAV6XRH1_9LAMI</name>
<dbReference type="PANTHER" id="PTHR31375">
    <property type="match status" value="1"/>
</dbReference>
<dbReference type="Gene3D" id="2.160.20.10">
    <property type="entry name" value="Single-stranded right-handed beta-helix, Pectin lyase-like"/>
    <property type="match status" value="1"/>
</dbReference>
<proteinExistence type="inferred from homology"/>
<evidence type="ECO:0000256" key="8">
    <source>
        <dbReference type="RuleBase" id="RU361169"/>
    </source>
</evidence>
<evidence type="ECO:0000256" key="1">
    <source>
        <dbReference type="ARBA" id="ARBA00004191"/>
    </source>
</evidence>
<evidence type="ECO:0000256" key="2">
    <source>
        <dbReference type="ARBA" id="ARBA00008834"/>
    </source>
</evidence>
<accession>A0AAV6XRH1</accession>
<dbReference type="InterPro" id="IPR011050">
    <property type="entry name" value="Pectin_lyase_fold/virulence"/>
</dbReference>
<keyword evidence="3" id="KW-0134">Cell wall</keyword>
<keyword evidence="10" id="KW-1185">Reference proteome</keyword>
<evidence type="ECO:0000256" key="3">
    <source>
        <dbReference type="ARBA" id="ARBA00022512"/>
    </source>
</evidence>
<dbReference type="SMART" id="SM00710">
    <property type="entry name" value="PbH1"/>
    <property type="match status" value="6"/>
</dbReference>
<comment type="caution">
    <text evidence="9">The sequence shown here is derived from an EMBL/GenBank/DDBJ whole genome shotgun (WGS) entry which is preliminary data.</text>
</comment>
<evidence type="ECO:0000256" key="6">
    <source>
        <dbReference type="ARBA" id="ARBA00023295"/>
    </source>
</evidence>
<sequence length="387" mass="41807">MGNRKPYPLLSLKSPPLTNIYQNWNSTNHRKPPSLTSLAQVDGKIVAPLTQSDWASNDFQWILFSGFSNGLTIRGNGLFDGHGEAWWVSKYLDTYESEFEPNYFGPKNKPVNYRPHALRIGGSANVTVTGITIQNTPKMHIFIGSSQYVTIYNLTVSSPGNSPNTDGIHLTSVQHADIHNSTLACGDDCVSIQTGCSDVVIYDVDCGPGHGYSIGGLGPDGKEAQVSKINVVNSTVADSLTGVRIKTWPGGFGSVHDVKFSNITMTDVKTPIVIDQNYCGGSKYCNMSLTNKAVAISGISYENIRGTYTYRSVSLACSIYNPCRNLTIDTIDLNPSEGNGNNEPHCSNAYGDVIGDTTPPLEDCLLPCGAPAPARMPKDGDYLFGLF</sequence>
<dbReference type="EMBL" id="WHWC01000004">
    <property type="protein sequence ID" value="KAG8384838.1"/>
    <property type="molecule type" value="Genomic_DNA"/>
</dbReference>